<evidence type="ECO:0000259" key="3">
    <source>
        <dbReference type="Pfam" id="PF23568"/>
    </source>
</evidence>
<dbReference type="InterPro" id="IPR056512">
    <property type="entry name" value="LIN_N"/>
</dbReference>
<dbReference type="Pfam" id="PF23568">
    <property type="entry name" value="ARM_LIN"/>
    <property type="match status" value="1"/>
</dbReference>
<keyword evidence="1" id="KW-0175">Coiled coil</keyword>
<evidence type="ECO:0000259" key="5">
    <source>
        <dbReference type="Pfam" id="PF23654"/>
    </source>
</evidence>
<sequence length="966" mass="108877">MSSLHQLLSDEGFVQTSFSKTRKQALKLRDESIKLPKYFCHDQQRLDSIKHKTEQASTRKGSSKFSSKRMSSDSGMTNFKSLSNGDGPAIDEAAVRAVISILGGYIGRYVKDLSFRKMIRDKCNSCLVKKIKDSDDGIFANMELGIEGIEKLVEDQGTKKELRMKSLRNSIQLLSIVASLNSEKSRNGSTCGIPNSHISACAQLYLSIVYKLEKNDRISAMHLLQVFSDSPFLARTHLLPDLWEHFFLPHLLHLKVWYHKELEKLSESANVDKEKRIKLLSKAYSDQIDMGTIQFSLYYREWLKVGGQAPSIPAVPLPYRPSHAPSRRKSSDSYSSHSSINRNLYQAVFGPMNEQRPVELTSQDRDLMDAWGPKEEKLCIEDGYNSCSYATNKMRTHRRSMSQNYVISTNELRAETQKSDYFSFLSCHSIVSQCLVNGNYIVRSNSIKSLENTHHPLSDLSRAISTICSSDSLNDCEIAIRVITKAWLDSHSNPVIEYVLSKEPVIEGILEVLFASDDDEILELAISILAEFVMRNETNRLIVLNSDPQLEIFMRLLKSSSLFLKAAILLYQLKPKAKQMISVEWVTVVLRVLEFGDQMQTLFTVRCIPQKAAMYFLEELLMGFSEDRNLENASHFVSLGGLSLLVRTFEKGDIDDKNIAAMLMSCCIQAEGSCRNYLAEHLNKSALLELIALGIQKRATGCALILLTELLCLTRRTQIIRFLTELNNGWSGLNTMHIFLVFLQRASPEEHPLVAAILLQLDLLGDPFKSSLYREDAVEAIIKALDCQMCNTKVQEQSARALLMLGGYFSHTGGAKAEEWLLQQAGLHERAVDLFFSNEIIDGNLREEEKEMEDWQTKVAIILLNTGGKRFLEALSNCIANATPSLAQASLFTVSWMNRVLHSVGDETFVAELPESSNHDRALGGKIHSSVSLKHHIKSSECISMLSTLDKELIDPIRSSSRQFEE</sequence>
<dbReference type="PANTHER" id="PTHR35549">
    <property type="entry name" value="OS04G0584500 PROTEIN"/>
    <property type="match status" value="1"/>
</dbReference>
<accession>A0A199UC74</accession>
<dbReference type="InterPro" id="IPR056514">
    <property type="entry name" value="ARM_LIN_2nd"/>
</dbReference>
<dbReference type="Gene3D" id="1.25.10.10">
    <property type="entry name" value="Leucine-rich Repeat Variant"/>
    <property type="match status" value="1"/>
</dbReference>
<dbReference type="SUPFAM" id="SSF48371">
    <property type="entry name" value="ARM repeat"/>
    <property type="match status" value="1"/>
</dbReference>
<evidence type="ECO:0008006" key="7">
    <source>
        <dbReference type="Google" id="ProtNLM"/>
    </source>
</evidence>
<dbReference type="AlphaFoldDB" id="A0A199UC74"/>
<dbReference type="InterPro" id="IPR011989">
    <property type="entry name" value="ARM-like"/>
</dbReference>
<evidence type="ECO:0000259" key="4">
    <source>
        <dbReference type="Pfam" id="PF23628"/>
    </source>
</evidence>
<feature type="domain" description="Putative E3 ubiquitin-protein ligase LIN N-terminal" evidence="3">
    <location>
        <begin position="94"/>
        <end position="318"/>
    </location>
</feature>
<feature type="domain" description="Putative E3 ubiquitin-protein ligase LIN ARM-like" evidence="4">
    <location>
        <begin position="620"/>
        <end position="959"/>
    </location>
</feature>
<organism evidence="6">
    <name type="scientific">Manihot esculenta</name>
    <name type="common">Cassava</name>
    <name type="synonym">Jatropha manihot</name>
    <dbReference type="NCBI Taxonomy" id="3983"/>
    <lineage>
        <taxon>Eukaryota</taxon>
        <taxon>Viridiplantae</taxon>
        <taxon>Streptophyta</taxon>
        <taxon>Embryophyta</taxon>
        <taxon>Tracheophyta</taxon>
        <taxon>Spermatophyta</taxon>
        <taxon>Magnoliopsida</taxon>
        <taxon>eudicotyledons</taxon>
        <taxon>Gunneridae</taxon>
        <taxon>Pentapetalae</taxon>
        <taxon>rosids</taxon>
        <taxon>fabids</taxon>
        <taxon>Malpighiales</taxon>
        <taxon>Euphorbiaceae</taxon>
        <taxon>Crotonoideae</taxon>
        <taxon>Manihoteae</taxon>
        <taxon>Manihot</taxon>
    </lineage>
</organism>
<dbReference type="Gramene" id="Manes.16G049421.1.v8.1">
    <property type="protein sequence ID" value="Manes.16G049421.1.v8.1.CDS"/>
    <property type="gene ID" value="Manes.16G049421.v8.1"/>
</dbReference>
<evidence type="ECO:0000256" key="1">
    <source>
        <dbReference type="SAM" id="Coils"/>
    </source>
</evidence>
<dbReference type="Pfam" id="PF23628">
    <property type="entry name" value="ARM_LIN_C"/>
    <property type="match status" value="1"/>
</dbReference>
<protein>
    <recommendedName>
        <fullName evidence="7">E3 ubiquitin-protein ligase LIN</fullName>
    </recommendedName>
</protein>
<dbReference type="InterPro" id="IPR016024">
    <property type="entry name" value="ARM-type_fold"/>
</dbReference>
<dbReference type="PANTHER" id="PTHR35549:SF3">
    <property type="entry name" value="E3 UBIQUITIN-PROTEIN LIGASE LIN"/>
    <property type="match status" value="1"/>
</dbReference>
<feature type="compositionally biased region" description="Low complexity" evidence="2">
    <location>
        <begin position="58"/>
        <end position="77"/>
    </location>
</feature>
<dbReference type="STRING" id="3983.A0A199UC74"/>
<gene>
    <name evidence="6" type="ORF">MANES_S016500</name>
</gene>
<evidence type="ECO:0000256" key="2">
    <source>
        <dbReference type="SAM" id="MobiDB-lite"/>
    </source>
</evidence>
<evidence type="ECO:0000313" key="6">
    <source>
        <dbReference type="EMBL" id="OAY22259.1"/>
    </source>
</evidence>
<name>A0A199UC74_MANES</name>
<reference evidence="6" key="1">
    <citation type="submission" date="2016-02" db="EMBL/GenBank/DDBJ databases">
        <title>WGS assembly of Manihot esculenta.</title>
        <authorList>
            <person name="Bredeson J.V."/>
            <person name="Prochnik S.E."/>
            <person name="Lyons J.B."/>
            <person name="Schmutz J."/>
            <person name="Grimwood J."/>
            <person name="Vrebalov J."/>
            <person name="Bart R.S."/>
            <person name="Amuge T."/>
            <person name="Ferguson M.E."/>
            <person name="Green R."/>
            <person name="Putnam N."/>
            <person name="Stites J."/>
            <person name="Rounsley S."/>
            <person name="Rokhsar D.S."/>
        </authorList>
    </citation>
    <scope>NUCLEOTIDE SEQUENCE [LARGE SCALE GENOMIC DNA]</scope>
    <source>
        <tissue evidence="6">Leaf</tissue>
    </source>
</reference>
<dbReference type="Pfam" id="PF23654">
    <property type="entry name" value="ARM_LIN_2nd"/>
    <property type="match status" value="1"/>
</dbReference>
<dbReference type="EMBL" id="KV450463">
    <property type="protein sequence ID" value="OAY22259.1"/>
    <property type="molecule type" value="Genomic_DNA"/>
</dbReference>
<feature type="region of interest" description="Disordered" evidence="2">
    <location>
        <begin position="314"/>
        <end position="339"/>
    </location>
</feature>
<dbReference type="OrthoDB" id="635642at2759"/>
<proteinExistence type="predicted"/>
<feature type="coiled-coil region" evidence="1">
    <location>
        <begin position="838"/>
        <end position="865"/>
    </location>
</feature>
<feature type="domain" description="Putative E3 ubiquitin-protein ligase LIN ARM repeats" evidence="5">
    <location>
        <begin position="456"/>
        <end position="618"/>
    </location>
</feature>
<feature type="region of interest" description="Disordered" evidence="2">
    <location>
        <begin position="50"/>
        <end position="80"/>
    </location>
</feature>
<dbReference type="InterPro" id="IPR055566">
    <property type="entry name" value="ARM_LIN"/>
</dbReference>